<gene>
    <name evidence="2" type="ORF">TTHERM_000239349</name>
</gene>
<protein>
    <submittedName>
        <fullName evidence="2">Transmembrane protein, putative</fullName>
    </submittedName>
</protein>
<dbReference type="Proteomes" id="UP000009168">
    <property type="component" value="Unassembled WGS sequence"/>
</dbReference>
<evidence type="ECO:0000313" key="2">
    <source>
        <dbReference type="EMBL" id="EWS71786.1"/>
    </source>
</evidence>
<feature type="transmembrane region" description="Helical" evidence="1">
    <location>
        <begin position="254"/>
        <end position="274"/>
    </location>
</feature>
<proteinExistence type="predicted"/>
<reference evidence="3" key="1">
    <citation type="journal article" date="2006" name="PLoS Biol.">
        <title>Macronuclear genome sequence of the ciliate Tetrahymena thermophila, a model eukaryote.</title>
        <authorList>
            <person name="Eisen J.A."/>
            <person name="Coyne R.S."/>
            <person name="Wu M."/>
            <person name="Wu D."/>
            <person name="Thiagarajan M."/>
            <person name="Wortman J.R."/>
            <person name="Badger J.H."/>
            <person name="Ren Q."/>
            <person name="Amedeo P."/>
            <person name="Jones K.M."/>
            <person name="Tallon L.J."/>
            <person name="Delcher A.L."/>
            <person name="Salzberg S.L."/>
            <person name="Silva J.C."/>
            <person name="Haas B.J."/>
            <person name="Majoros W.H."/>
            <person name="Farzad M."/>
            <person name="Carlton J.M."/>
            <person name="Smith R.K. Jr."/>
            <person name="Garg J."/>
            <person name="Pearlman R.E."/>
            <person name="Karrer K.M."/>
            <person name="Sun L."/>
            <person name="Manning G."/>
            <person name="Elde N.C."/>
            <person name="Turkewitz A.P."/>
            <person name="Asai D.J."/>
            <person name="Wilkes D.E."/>
            <person name="Wang Y."/>
            <person name="Cai H."/>
            <person name="Collins K."/>
            <person name="Stewart B.A."/>
            <person name="Lee S.R."/>
            <person name="Wilamowska K."/>
            <person name="Weinberg Z."/>
            <person name="Ruzzo W.L."/>
            <person name="Wloga D."/>
            <person name="Gaertig J."/>
            <person name="Frankel J."/>
            <person name="Tsao C.-C."/>
            <person name="Gorovsky M.A."/>
            <person name="Keeling P.J."/>
            <person name="Waller R.F."/>
            <person name="Patron N.J."/>
            <person name="Cherry J.M."/>
            <person name="Stover N.A."/>
            <person name="Krieger C.J."/>
            <person name="del Toro C."/>
            <person name="Ryder H.F."/>
            <person name="Williamson S.C."/>
            <person name="Barbeau R.A."/>
            <person name="Hamilton E.P."/>
            <person name="Orias E."/>
        </authorList>
    </citation>
    <scope>NUCLEOTIDE SEQUENCE [LARGE SCALE GENOMIC DNA]</scope>
    <source>
        <strain evidence="3">SB210</strain>
    </source>
</reference>
<keyword evidence="1" id="KW-1133">Transmembrane helix</keyword>
<dbReference type="GeneID" id="24437956"/>
<accession>W7XDA0</accession>
<dbReference type="RefSeq" id="XP_012655673.1">
    <property type="nucleotide sequence ID" value="XM_012800219.1"/>
</dbReference>
<dbReference type="InParanoid" id="W7XDA0"/>
<evidence type="ECO:0000313" key="3">
    <source>
        <dbReference type="Proteomes" id="UP000009168"/>
    </source>
</evidence>
<dbReference type="AlphaFoldDB" id="W7XDA0"/>
<sequence length="347" mass="41249">MKASLSLNKNHFKLIIQKLKKIQTKTHHNPSQTDQTQTIAVDKRSFKTTITEVLISHNQLTLLCKIGKAIPLIEALSKINSTGIICINKEISKQCKIKKQVSPIFKIEVDLKQTQTQLTSNRVSRMFQIILLILTWIVHNSYNNRDCNNFNINNPKFRCKINIYFSKMSMKKKQKKPQQILEHLRFPKILIIQFLMEQIKLKFKQHKSPIQLDTKRNNLRIWKYTFSTIIINKPNQVTMTMLVNQLESLKECQLAIFFEVSILIHKIIMFRVSVFKFKKNIIFQIAQFKIKFLKSTNQKKQNIIILNLILLKNNFVCIIFFINKQKREHFNEQNNYNQYNLNLFYIF</sequence>
<dbReference type="KEGG" id="tet:TTHERM_000239349"/>
<evidence type="ECO:0000256" key="1">
    <source>
        <dbReference type="SAM" id="Phobius"/>
    </source>
</evidence>
<dbReference type="EMBL" id="GG662443">
    <property type="protein sequence ID" value="EWS71786.1"/>
    <property type="molecule type" value="Genomic_DNA"/>
</dbReference>
<keyword evidence="1" id="KW-0472">Membrane</keyword>
<feature type="transmembrane region" description="Helical" evidence="1">
    <location>
        <begin position="303"/>
        <end position="322"/>
    </location>
</feature>
<organism evidence="2 3">
    <name type="scientific">Tetrahymena thermophila (strain SB210)</name>
    <dbReference type="NCBI Taxonomy" id="312017"/>
    <lineage>
        <taxon>Eukaryota</taxon>
        <taxon>Sar</taxon>
        <taxon>Alveolata</taxon>
        <taxon>Ciliophora</taxon>
        <taxon>Intramacronucleata</taxon>
        <taxon>Oligohymenophorea</taxon>
        <taxon>Hymenostomatida</taxon>
        <taxon>Tetrahymenina</taxon>
        <taxon>Tetrahymenidae</taxon>
        <taxon>Tetrahymena</taxon>
    </lineage>
</organism>
<keyword evidence="3" id="KW-1185">Reference proteome</keyword>
<keyword evidence="1 2" id="KW-0812">Transmembrane</keyword>
<name>W7XDA0_TETTS</name>